<dbReference type="GeneID" id="36373871"/>
<proteinExistence type="predicted"/>
<organism evidence="1">
    <name type="scientific">Strongyloides ratti</name>
    <name type="common">Parasitic roundworm</name>
    <dbReference type="NCBI Taxonomy" id="34506"/>
    <lineage>
        <taxon>Eukaryota</taxon>
        <taxon>Metazoa</taxon>
        <taxon>Ecdysozoa</taxon>
        <taxon>Nematoda</taxon>
        <taxon>Chromadorea</taxon>
        <taxon>Rhabditida</taxon>
        <taxon>Tylenchina</taxon>
        <taxon>Panagrolaimomorpha</taxon>
        <taxon>Strongyloidoidea</taxon>
        <taxon>Strongyloididae</taxon>
        <taxon>Strongyloides</taxon>
    </lineage>
</organism>
<dbReference type="EMBL" id="LN609409">
    <property type="protein sequence ID" value="CEF61503.1"/>
    <property type="molecule type" value="Genomic_DNA"/>
</dbReference>
<sequence>MTVLISSAFTNQTLPLDILQYHAANKLLTKNHKTKEALKVNGNLMKDLVDPRSNITCLSPDIKDLILPPRSLETFHTIISNDHYHMTCSILYPVNIQLENQSYTLENIYVKPVPCENYKLLIGIDYLKPVGAIIHTTDGSIDFEHPLDKLQINNAKLGSVITDVEFERKIKNVINHLNNKYINNIYQ</sequence>
<dbReference type="WBParaSite" id="SRAE_0000062500.1">
    <property type="protein sequence ID" value="SRAE_0000062500.1"/>
    <property type="gene ID" value="WBGene00256373"/>
</dbReference>
<accession>A0A090MT54</accession>
<evidence type="ECO:0000313" key="2">
    <source>
        <dbReference type="Proteomes" id="UP000035682"/>
    </source>
</evidence>
<reference evidence="3" key="3">
    <citation type="submission" date="2020-12" db="UniProtKB">
        <authorList>
            <consortium name="WormBaseParasite"/>
        </authorList>
    </citation>
    <scope>IDENTIFICATION</scope>
</reference>
<evidence type="ECO:0000313" key="4">
    <source>
        <dbReference type="WormBase" id="SRAE_0000062500"/>
    </source>
</evidence>
<name>A0A090MT54_STRRB</name>
<dbReference type="SUPFAM" id="SSF50630">
    <property type="entry name" value="Acid proteases"/>
    <property type="match status" value="1"/>
</dbReference>
<dbReference type="AlphaFoldDB" id="A0A090MT54"/>
<reference evidence="2" key="2">
    <citation type="submission" date="2014-09" db="EMBL/GenBank/DDBJ databases">
        <authorList>
            <person name="Martin A.A."/>
        </authorList>
    </citation>
    <scope>NUCLEOTIDE SEQUENCE</scope>
    <source>
        <strain evidence="2">ED321</strain>
    </source>
</reference>
<dbReference type="InterPro" id="IPR021109">
    <property type="entry name" value="Peptidase_aspartic_dom_sf"/>
</dbReference>
<keyword evidence="2" id="KW-1185">Reference proteome</keyword>
<evidence type="ECO:0000313" key="3">
    <source>
        <dbReference type="WBParaSite" id="SRAE_0000062500.1"/>
    </source>
</evidence>
<dbReference type="CTD" id="36373871"/>
<dbReference type="WormBase" id="SRAE_0000062500">
    <property type="protein sequence ID" value="SRP08591"/>
    <property type="gene ID" value="WBGene00256373"/>
</dbReference>
<protein>
    <submittedName>
        <fullName evidence="1 3">Aspartic peptidase domain-containing protein</fullName>
    </submittedName>
</protein>
<dbReference type="Proteomes" id="UP000035682">
    <property type="component" value="Unplaced"/>
</dbReference>
<reference evidence="1" key="1">
    <citation type="submission" date="2014-09" db="EMBL/GenBank/DDBJ databases">
        <authorList>
            <person name="Aslett A.Martin."/>
        </authorList>
    </citation>
    <scope>NUCLEOTIDE SEQUENCE</scope>
    <source>
        <strain evidence="1">ED321 Heterogonic</strain>
    </source>
</reference>
<evidence type="ECO:0000313" key="1">
    <source>
        <dbReference type="EMBL" id="CEF61503.1"/>
    </source>
</evidence>
<gene>
    <name evidence="1 3 4" type="ORF">SRAE_0000062500</name>
</gene>
<dbReference type="RefSeq" id="XP_024500712.1">
    <property type="nucleotide sequence ID" value="XM_024646540.1"/>
</dbReference>
<dbReference type="Gene3D" id="2.40.70.10">
    <property type="entry name" value="Acid Proteases"/>
    <property type="match status" value="1"/>
</dbReference>